<comment type="caution">
    <text evidence="8">The sequence shown here is derived from an EMBL/GenBank/DDBJ whole genome shotgun (WGS) entry which is preliminary data.</text>
</comment>
<dbReference type="Pfam" id="PF02817">
    <property type="entry name" value="E3_binding"/>
    <property type="match status" value="1"/>
</dbReference>
<feature type="compositionally biased region" description="Basic residues" evidence="5">
    <location>
        <begin position="146"/>
        <end position="158"/>
    </location>
</feature>
<evidence type="ECO:0000313" key="9">
    <source>
        <dbReference type="Proteomes" id="UP001255856"/>
    </source>
</evidence>
<organism evidence="8 9">
    <name type="scientific">Prototheca wickerhamii</name>
    <dbReference type="NCBI Taxonomy" id="3111"/>
    <lineage>
        <taxon>Eukaryota</taxon>
        <taxon>Viridiplantae</taxon>
        <taxon>Chlorophyta</taxon>
        <taxon>core chlorophytes</taxon>
        <taxon>Trebouxiophyceae</taxon>
        <taxon>Chlorellales</taxon>
        <taxon>Chlorellaceae</taxon>
        <taxon>Prototheca</taxon>
    </lineage>
</organism>
<proteinExistence type="inferred from homology"/>
<dbReference type="PROSITE" id="PS50968">
    <property type="entry name" value="BIOTINYL_LIPOYL"/>
    <property type="match status" value="1"/>
</dbReference>
<keyword evidence="4" id="KW-0012">Acyltransferase</keyword>
<feature type="region of interest" description="Disordered" evidence="5">
    <location>
        <begin position="128"/>
        <end position="173"/>
    </location>
</feature>
<dbReference type="InterPro" id="IPR011053">
    <property type="entry name" value="Single_hybrid_motif"/>
</dbReference>
<dbReference type="InterPro" id="IPR003016">
    <property type="entry name" value="2-oxoA_DH_lipoyl-BS"/>
</dbReference>
<dbReference type="Pfam" id="PF00198">
    <property type="entry name" value="2-oxoacid_dh"/>
    <property type="match status" value="1"/>
</dbReference>
<evidence type="ECO:0000313" key="8">
    <source>
        <dbReference type="EMBL" id="KAK2079733.1"/>
    </source>
</evidence>
<keyword evidence="3" id="KW-0809">Transit peptide</keyword>
<feature type="domain" description="Lipoyl-binding" evidence="6">
    <location>
        <begin position="1"/>
        <end position="64"/>
    </location>
</feature>
<keyword evidence="2 4" id="KW-0450">Lipoyl</keyword>
<reference evidence="8" key="1">
    <citation type="submission" date="2021-01" db="EMBL/GenBank/DDBJ databases">
        <authorList>
            <person name="Eckstrom K.M.E."/>
        </authorList>
    </citation>
    <scope>NUCLEOTIDE SEQUENCE</scope>
    <source>
        <strain evidence="8">UVCC 0001</strain>
    </source>
</reference>
<evidence type="ECO:0000256" key="2">
    <source>
        <dbReference type="ARBA" id="ARBA00022823"/>
    </source>
</evidence>
<dbReference type="EMBL" id="JASFZW010000002">
    <property type="protein sequence ID" value="KAK2079733.1"/>
    <property type="molecule type" value="Genomic_DNA"/>
</dbReference>
<accession>A0AAD9IK13</accession>
<keyword evidence="4" id="KW-0808">Transferase</keyword>
<dbReference type="InterPro" id="IPR001078">
    <property type="entry name" value="2-oxoacid_DH_actylTfrase"/>
</dbReference>
<dbReference type="GO" id="GO:0004742">
    <property type="term" value="F:dihydrolipoyllysine-residue acetyltransferase activity"/>
    <property type="evidence" value="ECO:0007669"/>
    <property type="project" value="TreeGrafter"/>
</dbReference>
<protein>
    <recommendedName>
        <fullName evidence="4">Dihydrolipoamide acetyltransferase component of pyruvate dehydrogenase complex</fullName>
        <ecNumber evidence="4">2.3.1.-</ecNumber>
    </recommendedName>
</protein>
<dbReference type="InterPro" id="IPR004167">
    <property type="entry name" value="PSBD"/>
</dbReference>
<dbReference type="GO" id="GO:0045254">
    <property type="term" value="C:pyruvate dehydrogenase complex"/>
    <property type="evidence" value="ECO:0007669"/>
    <property type="project" value="InterPro"/>
</dbReference>
<feature type="compositionally biased region" description="Pro residues" evidence="5">
    <location>
        <begin position="134"/>
        <end position="145"/>
    </location>
</feature>
<gene>
    <name evidence="8" type="ORF">QBZ16_002128</name>
</gene>
<dbReference type="Gene3D" id="3.30.559.10">
    <property type="entry name" value="Chloramphenicol acetyltransferase-like domain"/>
    <property type="match status" value="1"/>
</dbReference>
<dbReference type="SUPFAM" id="SSF47005">
    <property type="entry name" value="Peripheral subunit-binding domain of 2-oxo acid dehydrogenase complex"/>
    <property type="match status" value="1"/>
</dbReference>
<dbReference type="Gene3D" id="2.40.50.100">
    <property type="match status" value="1"/>
</dbReference>
<dbReference type="PROSITE" id="PS00189">
    <property type="entry name" value="LIPOYL"/>
    <property type="match status" value="1"/>
</dbReference>
<dbReference type="GO" id="GO:0006086">
    <property type="term" value="P:pyruvate decarboxylation to acetyl-CoA"/>
    <property type="evidence" value="ECO:0007669"/>
    <property type="project" value="InterPro"/>
</dbReference>
<evidence type="ECO:0000259" key="7">
    <source>
        <dbReference type="PROSITE" id="PS51826"/>
    </source>
</evidence>
<keyword evidence="9" id="KW-1185">Reference proteome</keyword>
<dbReference type="SUPFAM" id="SSF51230">
    <property type="entry name" value="Single hybrid motif"/>
    <property type="match status" value="1"/>
</dbReference>
<comment type="similarity">
    <text evidence="1 4">Belongs to the 2-oxoacid dehydrogenase family.</text>
</comment>
<dbReference type="AlphaFoldDB" id="A0AAD9IK13"/>
<dbReference type="PANTHER" id="PTHR23151">
    <property type="entry name" value="DIHYDROLIPOAMIDE ACETYL/SUCCINYL-TRANSFERASE-RELATED"/>
    <property type="match status" value="1"/>
</dbReference>
<dbReference type="PANTHER" id="PTHR23151:SF75">
    <property type="entry name" value="DIHYDROLIPOYLLYSINE-RESIDUE ACETYLTRANSFERASE COMPONENT 5 OF PYRUVATE DEHYDROGENASE COMPLEX, CHLOROPLASTIC"/>
    <property type="match status" value="1"/>
</dbReference>
<dbReference type="InterPro" id="IPR036625">
    <property type="entry name" value="E3-bd_dom_sf"/>
</dbReference>
<evidence type="ECO:0000256" key="1">
    <source>
        <dbReference type="ARBA" id="ARBA00007317"/>
    </source>
</evidence>
<feature type="domain" description="Peripheral subunit-binding (PSBD)" evidence="7">
    <location>
        <begin position="94"/>
        <end position="131"/>
    </location>
</feature>
<evidence type="ECO:0000256" key="4">
    <source>
        <dbReference type="RuleBase" id="RU003423"/>
    </source>
</evidence>
<name>A0AAD9IK13_PROWI</name>
<dbReference type="EC" id="2.3.1.-" evidence="4"/>
<dbReference type="CDD" id="cd06849">
    <property type="entry name" value="lipoyl_domain"/>
    <property type="match status" value="1"/>
</dbReference>
<evidence type="ECO:0000259" key="6">
    <source>
        <dbReference type="PROSITE" id="PS50968"/>
    </source>
</evidence>
<dbReference type="InterPro" id="IPR023213">
    <property type="entry name" value="CAT-like_dom_sf"/>
</dbReference>
<comment type="cofactor">
    <cofactor evidence="4">
        <name>(R)-lipoate</name>
        <dbReference type="ChEBI" id="CHEBI:83088"/>
    </cofactor>
</comment>
<dbReference type="Proteomes" id="UP001255856">
    <property type="component" value="Unassembled WGS sequence"/>
</dbReference>
<evidence type="ECO:0000256" key="5">
    <source>
        <dbReference type="SAM" id="MobiDB-lite"/>
    </source>
</evidence>
<dbReference type="SUPFAM" id="SSF52777">
    <property type="entry name" value="CoA-dependent acyltransferases"/>
    <property type="match status" value="1"/>
</dbReference>
<dbReference type="Gene3D" id="4.10.320.10">
    <property type="entry name" value="E3-binding domain"/>
    <property type="match status" value="1"/>
</dbReference>
<dbReference type="PROSITE" id="PS51826">
    <property type="entry name" value="PSBD"/>
    <property type="match status" value="1"/>
</dbReference>
<evidence type="ECO:0000256" key="3">
    <source>
        <dbReference type="ARBA" id="ARBA00022946"/>
    </source>
</evidence>
<dbReference type="Pfam" id="PF00364">
    <property type="entry name" value="Biotin_lipoyl"/>
    <property type="match status" value="1"/>
</dbReference>
<dbReference type="InterPro" id="IPR000089">
    <property type="entry name" value="Biotin_lipoyl"/>
</dbReference>
<sequence>MTEGKIVTWLKSPGDHVKKGESIVVVESDKADMDVESFVEGVLGSIAIPEGGTATVGEAIAYIAESEADLAEAQAKASGGASAPAEAAAPAPVIATPYAKKLAKELGVDLGAVFGSGPNGRVTAADVEAAKAAPPAPAAPAAPAPRRPRPPPPRRPRQPPRPPTETSVSDLKGTTVPLTGLQLAVSKNMLASLAIPEFRVAMSIGTGAFDALYRRLKSKGVTMTALLSKAVALALTQHPLLYAAATADGAGVTYSEHINIANAVAMPDGGLITPVLADADQRDIYSLSRDWADLVKRARAKALAPAEYSSGTFTISNLGMFGVQAFDAVLPPGTTAILAKQMVVNLTADHRVVYGAQAAEFLVTLKKVIENPDELVF</sequence>
<dbReference type="InterPro" id="IPR045257">
    <property type="entry name" value="E2/Pdx1"/>
</dbReference>